<proteinExistence type="predicted"/>
<gene>
    <name evidence="2" type="ORF">GCM10011584_00790</name>
</gene>
<evidence type="ECO:0000313" key="3">
    <source>
        <dbReference type="Proteomes" id="UP000655410"/>
    </source>
</evidence>
<feature type="domain" description="Bacterial bifunctional deaminase-reductase C-terminal" evidence="1">
    <location>
        <begin position="7"/>
        <end position="153"/>
    </location>
</feature>
<dbReference type="PANTHER" id="PTHR38011">
    <property type="entry name" value="DIHYDROFOLATE REDUCTASE FAMILY PROTEIN (AFU_ORTHOLOGUE AFUA_8G06820)"/>
    <property type="match status" value="1"/>
</dbReference>
<organism evidence="2 3">
    <name type="scientific">Nocardioides phosphati</name>
    <dbReference type="NCBI Taxonomy" id="1867775"/>
    <lineage>
        <taxon>Bacteria</taxon>
        <taxon>Bacillati</taxon>
        <taxon>Actinomycetota</taxon>
        <taxon>Actinomycetes</taxon>
        <taxon>Propionibacteriales</taxon>
        <taxon>Nocardioidaceae</taxon>
        <taxon>Nocardioides</taxon>
    </lineage>
</organism>
<dbReference type="InterPro" id="IPR050765">
    <property type="entry name" value="Riboflavin_Biosynth_HTPR"/>
</dbReference>
<dbReference type="PANTHER" id="PTHR38011:SF11">
    <property type="entry name" value="2,5-DIAMINO-6-RIBOSYLAMINO-4(3H)-PYRIMIDINONE 5'-PHOSPHATE REDUCTASE"/>
    <property type="match status" value="1"/>
</dbReference>
<comment type="caution">
    <text evidence="2">The sequence shown here is derived from an EMBL/GenBank/DDBJ whole genome shotgun (WGS) entry which is preliminary data.</text>
</comment>
<evidence type="ECO:0000313" key="2">
    <source>
        <dbReference type="EMBL" id="GGO84080.1"/>
    </source>
</evidence>
<dbReference type="Gene3D" id="3.40.430.10">
    <property type="entry name" value="Dihydrofolate Reductase, subunit A"/>
    <property type="match status" value="1"/>
</dbReference>
<dbReference type="InterPro" id="IPR024072">
    <property type="entry name" value="DHFR-like_dom_sf"/>
</dbReference>
<accession>A0ABQ2N4C0</accession>
<protein>
    <submittedName>
        <fullName evidence="2">Dihydrofolate reductase</fullName>
    </submittedName>
</protein>
<reference evidence="3" key="1">
    <citation type="journal article" date="2019" name="Int. J. Syst. Evol. Microbiol.">
        <title>The Global Catalogue of Microorganisms (GCM) 10K type strain sequencing project: providing services to taxonomists for standard genome sequencing and annotation.</title>
        <authorList>
            <consortium name="The Broad Institute Genomics Platform"/>
            <consortium name="The Broad Institute Genome Sequencing Center for Infectious Disease"/>
            <person name="Wu L."/>
            <person name="Ma J."/>
        </authorList>
    </citation>
    <scope>NUCLEOTIDE SEQUENCE [LARGE SCALE GENOMIC DNA]</scope>
    <source>
        <strain evidence="3">CGMCC 4.7371</strain>
    </source>
</reference>
<dbReference type="RefSeq" id="WP_188781827.1">
    <property type="nucleotide sequence ID" value="NZ_BMNI01000001.1"/>
</dbReference>
<sequence>MATIYYTGSSLDGFLATPDHDLSWLTSRDIDPEGPMHYDGFVRDVGALVMGATTYQWVLDHLDEELGGQWPYEQPTWVLTHRDFGRPPGDVTFTDAPVADVHRAAREAAGERNVWLVGGGDLVGQFFDAQLLDEVWVQFAPVTLGAGAPLLPRRVELELLEVARNRDFVCARYAVATDGGG</sequence>
<name>A0ABQ2N4C0_9ACTN</name>
<dbReference type="Proteomes" id="UP000655410">
    <property type="component" value="Unassembled WGS sequence"/>
</dbReference>
<dbReference type="EMBL" id="BMNI01000001">
    <property type="protein sequence ID" value="GGO84080.1"/>
    <property type="molecule type" value="Genomic_DNA"/>
</dbReference>
<dbReference type="InterPro" id="IPR002734">
    <property type="entry name" value="RibDG_C"/>
</dbReference>
<dbReference type="SUPFAM" id="SSF53597">
    <property type="entry name" value="Dihydrofolate reductase-like"/>
    <property type="match status" value="1"/>
</dbReference>
<dbReference type="Pfam" id="PF01872">
    <property type="entry name" value="RibD_C"/>
    <property type="match status" value="1"/>
</dbReference>
<keyword evidence="3" id="KW-1185">Reference proteome</keyword>
<evidence type="ECO:0000259" key="1">
    <source>
        <dbReference type="Pfam" id="PF01872"/>
    </source>
</evidence>